<evidence type="ECO:0000313" key="1">
    <source>
        <dbReference type="EMBL" id="PNL61109.1"/>
    </source>
</evidence>
<dbReference type="AlphaFoldDB" id="A0AAX0WS13"/>
<sequence length="142" mass="16461">MLRFLMTNKIKQRTIEKITIFFCVTALPLAIHCSYASTANLDKANQIIEEMNQSSYLLFKDNGSGQKEVELFKNILMTDKLFQLLIALYMSVPEVTEQLKYTALFYEVQKVNQNLSQLMTAVKENNQLVRKTLMQKGEIIDR</sequence>
<evidence type="ECO:0000313" key="2">
    <source>
        <dbReference type="Proteomes" id="UP000192511"/>
    </source>
</evidence>
<gene>
    <name evidence="1" type="ORF">A6J39_007715</name>
</gene>
<organism evidence="1 2">
    <name type="scientific">Legionella anisa</name>
    <dbReference type="NCBI Taxonomy" id="28082"/>
    <lineage>
        <taxon>Bacteria</taxon>
        <taxon>Pseudomonadati</taxon>
        <taxon>Pseudomonadota</taxon>
        <taxon>Gammaproteobacteria</taxon>
        <taxon>Legionellales</taxon>
        <taxon>Legionellaceae</taxon>
        <taxon>Legionella</taxon>
    </lineage>
</organism>
<name>A0AAX0WS13_9GAMM</name>
<dbReference type="EMBL" id="NBTX02000004">
    <property type="protein sequence ID" value="PNL61109.1"/>
    <property type="molecule type" value="Genomic_DNA"/>
</dbReference>
<dbReference type="Proteomes" id="UP000192511">
    <property type="component" value="Unassembled WGS sequence"/>
</dbReference>
<protein>
    <submittedName>
        <fullName evidence="1">Uncharacterized protein</fullName>
    </submittedName>
</protein>
<reference evidence="1" key="1">
    <citation type="submission" date="2017-12" db="EMBL/GenBank/DDBJ databases">
        <title>FDA dAtabase for Regulatory Grade micrObial Sequences (FDA-ARGOS): Supporting development and validation of Infectious Disease Dx tests.</title>
        <authorList>
            <person name="Kerrigan L."/>
            <person name="Tallon L.J."/>
            <person name="Sadzewicz L."/>
            <person name="Sengamalay N."/>
            <person name="Ott S."/>
            <person name="Godinez A."/>
            <person name="Nagaraj S."/>
            <person name="Vavikolanu K."/>
            <person name="Vyas G."/>
            <person name="Nadendla S."/>
            <person name="Aluvathingal J."/>
            <person name="Sichtig H."/>
        </authorList>
    </citation>
    <scope>NUCLEOTIDE SEQUENCE [LARGE SCALE GENOMIC DNA]</scope>
    <source>
        <strain evidence="1">FDAARGOS_200</strain>
    </source>
</reference>
<accession>A0AAX0WS13</accession>
<keyword evidence="2" id="KW-1185">Reference proteome</keyword>
<comment type="caution">
    <text evidence="1">The sequence shown here is derived from an EMBL/GenBank/DDBJ whole genome shotgun (WGS) entry which is preliminary data.</text>
</comment>
<proteinExistence type="predicted"/>